<feature type="domain" description="C2H2-type" evidence="16">
    <location>
        <begin position="206"/>
        <end position="233"/>
    </location>
</feature>
<keyword evidence="12" id="KW-0804">Transcription</keyword>
<keyword evidence="9" id="KW-0832">Ubl conjugation</keyword>
<evidence type="ECO:0000256" key="9">
    <source>
        <dbReference type="ARBA" id="ARBA00022843"/>
    </source>
</evidence>
<dbReference type="FunFam" id="3.30.160.60:FF:000352">
    <property type="entry name" value="zinc finger protein 3 homolog"/>
    <property type="match status" value="1"/>
</dbReference>
<evidence type="ECO:0000256" key="11">
    <source>
        <dbReference type="ARBA" id="ARBA00023125"/>
    </source>
</evidence>
<keyword evidence="13" id="KW-0539">Nucleus</keyword>
<comment type="subcellular location">
    <subcellularLocation>
        <location evidence="2">Nucleus</location>
    </subcellularLocation>
</comment>
<dbReference type="FunFam" id="3.30.160.60:FF:002343">
    <property type="entry name" value="Zinc finger protein 33A"/>
    <property type="match status" value="1"/>
</dbReference>
<dbReference type="SMART" id="SM00355">
    <property type="entry name" value="ZnF_C2H2"/>
    <property type="match status" value="9"/>
</dbReference>
<evidence type="ECO:0000256" key="7">
    <source>
        <dbReference type="ARBA" id="ARBA00022771"/>
    </source>
</evidence>
<evidence type="ECO:0000256" key="2">
    <source>
        <dbReference type="ARBA" id="ARBA00004123"/>
    </source>
</evidence>
<feature type="domain" description="C2H2-type" evidence="16">
    <location>
        <begin position="290"/>
        <end position="317"/>
    </location>
</feature>
<evidence type="ECO:0000256" key="15">
    <source>
        <dbReference type="SAM" id="MobiDB-lite"/>
    </source>
</evidence>
<comment type="similarity">
    <text evidence="3">Belongs to the krueppel C2H2-type zinc-finger protein family.</text>
</comment>
<feature type="domain" description="C2H2-type" evidence="16">
    <location>
        <begin position="262"/>
        <end position="289"/>
    </location>
</feature>
<feature type="region of interest" description="Disordered" evidence="15">
    <location>
        <begin position="105"/>
        <end position="190"/>
    </location>
</feature>
<keyword evidence="5" id="KW-0479">Metal-binding</keyword>
<evidence type="ECO:0000259" key="16">
    <source>
        <dbReference type="PROSITE" id="PS50157"/>
    </source>
</evidence>
<feature type="domain" description="C2H2-type" evidence="16">
    <location>
        <begin position="318"/>
        <end position="345"/>
    </location>
</feature>
<evidence type="ECO:0000256" key="12">
    <source>
        <dbReference type="ARBA" id="ARBA00023163"/>
    </source>
</evidence>
<feature type="region of interest" description="Disordered" evidence="15">
    <location>
        <begin position="469"/>
        <end position="512"/>
    </location>
</feature>
<dbReference type="GO" id="GO:0003677">
    <property type="term" value="F:DNA binding"/>
    <property type="evidence" value="ECO:0007669"/>
    <property type="project" value="UniProtKB-KW"/>
</dbReference>
<feature type="compositionally biased region" description="Polar residues" evidence="15">
    <location>
        <begin position="131"/>
        <end position="143"/>
    </location>
</feature>
<feature type="compositionally biased region" description="Basic and acidic residues" evidence="15">
    <location>
        <begin position="105"/>
        <end position="122"/>
    </location>
</feature>
<dbReference type="GO" id="GO:0005634">
    <property type="term" value="C:nucleus"/>
    <property type="evidence" value="ECO:0007669"/>
    <property type="project" value="UniProtKB-SubCell"/>
</dbReference>
<dbReference type="PROSITE" id="PS00028">
    <property type="entry name" value="ZINC_FINGER_C2H2_1"/>
    <property type="match status" value="9"/>
</dbReference>
<dbReference type="PANTHER" id="PTHR23234:SF8">
    <property type="entry name" value="C2H2-TYPE DOMAIN-CONTAINING PROTEIN"/>
    <property type="match status" value="1"/>
</dbReference>
<dbReference type="FunFam" id="3.30.160.60:FF:000058">
    <property type="entry name" value="Zinc finger protein 2 homolog"/>
    <property type="match status" value="1"/>
</dbReference>
<feature type="domain" description="C2H2-type" evidence="16">
    <location>
        <begin position="402"/>
        <end position="429"/>
    </location>
</feature>
<dbReference type="GO" id="GO:0009891">
    <property type="term" value="P:positive regulation of biosynthetic process"/>
    <property type="evidence" value="ECO:0007669"/>
    <property type="project" value="UniProtKB-ARBA"/>
</dbReference>
<protein>
    <recommendedName>
        <fullName evidence="16">C2H2-type domain-containing protein</fullName>
    </recommendedName>
</protein>
<dbReference type="FunFam" id="3.30.160.60:FF:000384">
    <property type="entry name" value="Zinc finger protein 550"/>
    <property type="match status" value="1"/>
</dbReference>
<keyword evidence="4" id="KW-1017">Isopeptide bond</keyword>
<dbReference type="GeneTree" id="ENSGT00940000162887"/>
<keyword evidence="7 14" id="KW-0863">Zinc-finger</keyword>
<feature type="domain" description="C2H2-type" evidence="16">
    <location>
        <begin position="430"/>
        <end position="457"/>
    </location>
</feature>
<evidence type="ECO:0000256" key="3">
    <source>
        <dbReference type="ARBA" id="ARBA00006991"/>
    </source>
</evidence>
<dbReference type="InterPro" id="IPR050758">
    <property type="entry name" value="Znf_C2H2-type"/>
</dbReference>
<feature type="compositionally biased region" description="Polar residues" evidence="15">
    <location>
        <begin position="476"/>
        <end position="493"/>
    </location>
</feature>
<dbReference type="FunFam" id="3.30.160.60:FF:000624">
    <property type="entry name" value="zinc finger protein 697"/>
    <property type="match status" value="1"/>
</dbReference>
<keyword evidence="8" id="KW-0862">Zinc</keyword>
<evidence type="ECO:0000256" key="13">
    <source>
        <dbReference type="ARBA" id="ARBA00023242"/>
    </source>
</evidence>
<feature type="domain" description="C2H2-type" evidence="16">
    <location>
        <begin position="234"/>
        <end position="261"/>
    </location>
</feature>
<feature type="domain" description="C2H2-type" evidence="16">
    <location>
        <begin position="374"/>
        <end position="401"/>
    </location>
</feature>
<dbReference type="SUPFAM" id="SSF57667">
    <property type="entry name" value="beta-beta-alpha zinc fingers"/>
    <property type="match status" value="5"/>
</dbReference>
<dbReference type="FunFam" id="3.30.160.60:FF:000953">
    <property type="entry name" value="Zinc finger protein 691"/>
    <property type="match status" value="1"/>
</dbReference>
<dbReference type="FunFam" id="3.30.160.60:FF:000646">
    <property type="entry name" value="Myeloid zinc finger 1"/>
    <property type="match status" value="1"/>
</dbReference>
<reference evidence="17" key="2">
    <citation type="submission" date="2025-08" db="UniProtKB">
        <authorList>
            <consortium name="Ensembl"/>
        </authorList>
    </citation>
    <scope>IDENTIFICATION</scope>
    <source>
        <strain evidence="17">Hereford</strain>
    </source>
</reference>
<evidence type="ECO:0000256" key="1">
    <source>
        <dbReference type="ARBA" id="ARBA00003767"/>
    </source>
</evidence>
<feature type="compositionally biased region" description="Basic and acidic residues" evidence="15">
    <location>
        <begin position="40"/>
        <end position="54"/>
    </location>
</feature>
<feature type="domain" description="C2H2-type" evidence="16">
    <location>
        <begin position="346"/>
        <end position="373"/>
    </location>
</feature>
<dbReference type="Proteomes" id="UP000009136">
    <property type="component" value="Chromosome X"/>
</dbReference>
<dbReference type="FunFam" id="3.30.160.60:FF:000295">
    <property type="entry name" value="zinc finger protein 19"/>
    <property type="match status" value="1"/>
</dbReference>
<proteinExistence type="inferred from homology"/>
<reference evidence="17" key="1">
    <citation type="submission" date="2018-03" db="EMBL/GenBank/DDBJ databases">
        <title>ARS-UCD1.2.</title>
        <authorList>
            <person name="Rosen B.D."/>
            <person name="Bickhart D.M."/>
            <person name="Koren S."/>
            <person name="Schnabel R.D."/>
            <person name="Hall R."/>
            <person name="Zimin A."/>
            <person name="Dreischer C."/>
            <person name="Schultheiss S."/>
            <person name="Schroeder S.G."/>
            <person name="Elsik C.G."/>
            <person name="Couldrey C."/>
            <person name="Liu G.E."/>
            <person name="Van Tassell C.P."/>
            <person name="Phillippy A.M."/>
            <person name="Smith T.P.L."/>
            <person name="Medrano J.F."/>
        </authorList>
    </citation>
    <scope>NUCLEOTIDE SEQUENCE [LARGE SCALE GENOMIC DNA]</scope>
    <source>
        <strain evidence="17">Hereford</strain>
    </source>
</reference>
<evidence type="ECO:0000256" key="8">
    <source>
        <dbReference type="ARBA" id="ARBA00022833"/>
    </source>
</evidence>
<dbReference type="InterPro" id="IPR036236">
    <property type="entry name" value="Znf_C2H2_sf"/>
</dbReference>
<dbReference type="FunFam" id="3.30.160.60:FF:000690">
    <property type="entry name" value="Zinc finger protein 354C"/>
    <property type="match status" value="1"/>
</dbReference>
<dbReference type="GO" id="GO:0008270">
    <property type="term" value="F:zinc ion binding"/>
    <property type="evidence" value="ECO:0007669"/>
    <property type="project" value="UniProtKB-KW"/>
</dbReference>
<dbReference type="Pfam" id="PF00096">
    <property type="entry name" value="zf-C2H2"/>
    <property type="match status" value="9"/>
</dbReference>
<reference evidence="17" key="3">
    <citation type="submission" date="2025-09" db="UniProtKB">
        <authorList>
            <consortium name="Ensembl"/>
        </authorList>
    </citation>
    <scope>IDENTIFICATION</scope>
    <source>
        <strain evidence="17">Hereford</strain>
    </source>
</reference>
<feature type="region of interest" description="Disordered" evidence="15">
    <location>
        <begin position="32"/>
        <end position="57"/>
    </location>
</feature>
<name>A0AAA9S636_BOVIN</name>
<accession>A0AAA9S636</accession>
<dbReference type="Gene3D" id="3.30.160.60">
    <property type="entry name" value="Classic Zinc Finger"/>
    <property type="match status" value="9"/>
</dbReference>
<keyword evidence="6" id="KW-0677">Repeat</keyword>
<evidence type="ECO:0000256" key="14">
    <source>
        <dbReference type="PROSITE-ProRule" id="PRU00042"/>
    </source>
</evidence>
<evidence type="ECO:0000256" key="6">
    <source>
        <dbReference type="ARBA" id="ARBA00022737"/>
    </source>
</evidence>
<dbReference type="GO" id="GO:0000122">
    <property type="term" value="P:negative regulation of transcription by RNA polymerase II"/>
    <property type="evidence" value="ECO:0007669"/>
    <property type="project" value="UniProtKB-ARBA"/>
</dbReference>
<sequence>MAPKGKVKARRPLRVVPWRAAQRWWPWPRTFSEAGTGARCGEERKDGSEARESGLSRWLGTPWEVASAESCRKSPRGFPPLSSRFLSSDCGSRLTLGLLGERRDASDRMNSKLPISKEKNCPEELPGANLQVGNMGQVTGQSEETLEHRQKNACCPQTSSSRGDPPEEKGQGSSPGEGREMQGSSCGGKQDLVVRQPSFKDTERRFVCQQCGKSFTRNSSLVKHQVIHSGVKPFKCGECGRHFQHKFSLTEHQRTHSGEKHYTCGECGKTFTRGSSLMKHQIIHTGEKPYGCDECGKRFGRKFTLTEHQRIHSGERPYSCDVCGKAFTRSSNLIEHQRTHSSEKPYTCSQCPKAFKGISQLIHHQRVHKEEKPFMCKECGKAFRGHSGLSQHRPVHTGEKPYECSECGKTFSRRFNLLNHQIVHIEKRPYVCQECGKAFHHSSAFLKHWRTHSRPQPCACGHCDDCNQASKEKPQPDQQPRIHQNLLEGNNSRDGPGLPGPPKSHCRVPPRE</sequence>
<evidence type="ECO:0000313" key="17">
    <source>
        <dbReference type="Ensembl" id="ENSBTAP00000080682.1"/>
    </source>
</evidence>
<evidence type="ECO:0000256" key="10">
    <source>
        <dbReference type="ARBA" id="ARBA00023015"/>
    </source>
</evidence>
<dbReference type="Ensembl" id="ENSBTAT00000093962.1">
    <property type="protein sequence ID" value="ENSBTAP00000080682.1"/>
    <property type="gene ID" value="ENSBTAG00000050830.2"/>
</dbReference>
<dbReference type="PROSITE" id="PS50157">
    <property type="entry name" value="ZINC_FINGER_C2H2_2"/>
    <property type="match status" value="9"/>
</dbReference>
<comment type="function">
    <text evidence="1">May be involved in transcriptional regulation.</text>
</comment>
<keyword evidence="11" id="KW-0238">DNA-binding</keyword>
<evidence type="ECO:0000256" key="4">
    <source>
        <dbReference type="ARBA" id="ARBA00022499"/>
    </source>
</evidence>
<evidence type="ECO:0000313" key="18">
    <source>
        <dbReference type="Proteomes" id="UP000009136"/>
    </source>
</evidence>
<evidence type="ECO:0000256" key="5">
    <source>
        <dbReference type="ARBA" id="ARBA00022723"/>
    </source>
</evidence>
<keyword evidence="10" id="KW-0805">Transcription regulation</keyword>
<dbReference type="AlphaFoldDB" id="A0AAA9S636"/>
<dbReference type="InterPro" id="IPR013087">
    <property type="entry name" value="Znf_C2H2_type"/>
</dbReference>
<dbReference type="PANTHER" id="PTHR23234">
    <property type="entry name" value="ZNF44 PROTEIN"/>
    <property type="match status" value="1"/>
</dbReference>
<keyword evidence="18" id="KW-1185">Reference proteome</keyword>
<organism evidence="17 18">
    <name type="scientific">Bos taurus</name>
    <name type="common">Bovine</name>
    <dbReference type="NCBI Taxonomy" id="9913"/>
    <lineage>
        <taxon>Eukaryota</taxon>
        <taxon>Metazoa</taxon>
        <taxon>Chordata</taxon>
        <taxon>Craniata</taxon>
        <taxon>Vertebrata</taxon>
        <taxon>Euteleostomi</taxon>
        <taxon>Mammalia</taxon>
        <taxon>Eutheria</taxon>
        <taxon>Laurasiatheria</taxon>
        <taxon>Artiodactyla</taxon>
        <taxon>Ruminantia</taxon>
        <taxon>Pecora</taxon>
        <taxon>Bovidae</taxon>
        <taxon>Bovinae</taxon>
        <taxon>Bos</taxon>
    </lineage>
</organism>